<dbReference type="GO" id="GO:0003735">
    <property type="term" value="F:structural constituent of ribosome"/>
    <property type="evidence" value="ECO:0007669"/>
    <property type="project" value="TreeGrafter"/>
</dbReference>
<comment type="caution">
    <text evidence="5">The sequence shown here is derived from an EMBL/GenBank/DDBJ whole genome shotgun (WGS) entry which is preliminary data.</text>
</comment>
<keyword evidence="4" id="KW-0411">Iron-sulfur</keyword>
<keyword evidence="3" id="KW-0408">Iron</keyword>
<dbReference type="Gene3D" id="3.40.50.150">
    <property type="entry name" value="Vaccinia Virus protein VP39"/>
    <property type="match status" value="1"/>
</dbReference>
<accession>A0A2U1ZV86</accession>
<dbReference type="OrthoDB" id="9799639at2"/>
<gene>
    <name evidence="5" type="ORF">C8046_09725</name>
</gene>
<dbReference type="AlphaFoldDB" id="A0A2U1ZV86"/>
<dbReference type="Proteomes" id="UP000245166">
    <property type="component" value="Unassembled WGS sequence"/>
</dbReference>
<name>A0A2U1ZV86_9MICO</name>
<dbReference type="Pfam" id="PF09243">
    <property type="entry name" value="Rsm22"/>
    <property type="match status" value="1"/>
</dbReference>
<evidence type="ECO:0000256" key="3">
    <source>
        <dbReference type="ARBA" id="ARBA00023004"/>
    </source>
</evidence>
<dbReference type="InterPro" id="IPR029063">
    <property type="entry name" value="SAM-dependent_MTases_sf"/>
</dbReference>
<keyword evidence="5" id="KW-0808">Transferase</keyword>
<sequence>MPASSSMPATLRRAIDDDLAALRTGGPGTTGRTEASARRLSARYLADHPADSPIVATSDDAAAYLTTRMPATFAAVDFALAQLLDAVPGLDPHSVLDLGSGTGAATWAAWATFDSLERADLVDYSRPMLEAATRLLTTAELTVSTTLADTAGRPAGAADAASSPTHDLAVAAFVLSELTELQQDAVVDRLAGAARQAVLVVEPGTPAGHRRILRVRDRLIAAGWRIAAPCPHELTCPVLAREGDWCHAAVRLERTRAHRQAKGGERGYEDEKLAYVAAVPPARDGAGLAVDRPTARVLRHPQTQSGHIRLELCTTDGEHAQLGVTKRDRDAFRAARKVEWGEAWRPERAAAEREAW</sequence>
<keyword evidence="6" id="KW-1185">Reference proteome</keyword>
<dbReference type="GO" id="GO:0032259">
    <property type="term" value="P:methylation"/>
    <property type="evidence" value="ECO:0007669"/>
    <property type="project" value="UniProtKB-KW"/>
</dbReference>
<dbReference type="RefSeq" id="WP_109229271.1">
    <property type="nucleotide sequence ID" value="NZ_PYHR01000002.1"/>
</dbReference>
<dbReference type="GO" id="GO:0006412">
    <property type="term" value="P:translation"/>
    <property type="evidence" value="ECO:0007669"/>
    <property type="project" value="InterPro"/>
</dbReference>
<keyword evidence="2" id="KW-0809">Transit peptide</keyword>
<dbReference type="SUPFAM" id="SSF53335">
    <property type="entry name" value="S-adenosyl-L-methionine-dependent methyltransferases"/>
    <property type="match status" value="1"/>
</dbReference>
<dbReference type="GO" id="GO:0046872">
    <property type="term" value="F:metal ion binding"/>
    <property type="evidence" value="ECO:0007669"/>
    <property type="project" value="UniProtKB-KW"/>
</dbReference>
<dbReference type="InterPro" id="IPR015324">
    <property type="entry name" value="Ribosomal_Rsm22-like"/>
</dbReference>
<evidence type="ECO:0000256" key="2">
    <source>
        <dbReference type="ARBA" id="ARBA00022946"/>
    </source>
</evidence>
<proteinExistence type="predicted"/>
<dbReference type="GO" id="GO:0051536">
    <property type="term" value="F:iron-sulfur cluster binding"/>
    <property type="evidence" value="ECO:0007669"/>
    <property type="project" value="UniProtKB-KW"/>
</dbReference>
<evidence type="ECO:0000256" key="1">
    <source>
        <dbReference type="ARBA" id="ARBA00022723"/>
    </source>
</evidence>
<keyword evidence="5" id="KW-0489">Methyltransferase</keyword>
<dbReference type="EMBL" id="PYHR01000002">
    <property type="protein sequence ID" value="PWD50889.1"/>
    <property type="molecule type" value="Genomic_DNA"/>
</dbReference>
<evidence type="ECO:0000313" key="5">
    <source>
        <dbReference type="EMBL" id="PWD50889.1"/>
    </source>
</evidence>
<protein>
    <submittedName>
        <fullName evidence="5">rRNA methyltransferase</fullName>
    </submittedName>
</protein>
<dbReference type="PANTHER" id="PTHR13184:SF5">
    <property type="entry name" value="METHYLTRANSFERASE-LIKE PROTEIN 17, MITOCHONDRIAL"/>
    <property type="match status" value="1"/>
</dbReference>
<evidence type="ECO:0000256" key="4">
    <source>
        <dbReference type="ARBA" id="ARBA00023014"/>
    </source>
</evidence>
<dbReference type="PANTHER" id="PTHR13184">
    <property type="entry name" value="37S RIBOSOMAL PROTEIN S22"/>
    <property type="match status" value="1"/>
</dbReference>
<evidence type="ECO:0000313" key="6">
    <source>
        <dbReference type="Proteomes" id="UP000245166"/>
    </source>
</evidence>
<keyword evidence="1" id="KW-0479">Metal-binding</keyword>
<dbReference type="InterPro" id="IPR052571">
    <property type="entry name" value="Mt_RNA_Methyltransferase"/>
</dbReference>
<reference evidence="5 6" key="1">
    <citation type="submission" date="2018-03" db="EMBL/GenBank/DDBJ databases">
        <title>Genome assembly of novel Miniimonas species PCH200.</title>
        <authorList>
            <person name="Thakur V."/>
            <person name="Kumar V."/>
            <person name="Singh D."/>
        </authorList>
    </citation>
    <scope>NUCLEOTIDE SEQUENCE [LARGE SCALE GENOMIC DNA]</scope>
    <source>
        <strain evidence="5 6">PCH200</strain>
    </source>
</reference>
<dbReference type="GO" id="GO:0008168">
    <property type="term" value="F:methyltransferase activity"/>
    <property type="evidence" value="ECO:0007669"/>
    <property type="project" value="UniProtKB-KW"/>
</dbReference>
<organism evidence="5 6">
    <name type="scientific">Serinibacter arcticus</name>
    <dbReference type="NCBI Taxonomy" id="1655435"/>
    <lineage>
        <taxon>Bacteria</taxon>
        <taxon>Bacillati</taxon>
        <taxon>Actinomycetota</taxon>
        <taxon>Actinomycetes</taxon>
        <taxon>Micrococcales</taxon>
        <taxon>Beutenbergiaceae</taxon>
        <taxon>Serinibacter</taxon>
    </lineage>
</organism>
<dbReference type="GO" id="GO:0015935">
    <property type="term" value="C:small ribosomal subunit"/>
    <property type="evidence" value="ECO:0007669"/>
    <property type="project" value="TreeGrafter"/>
</dbReference>